<keyword evidence="1" id="KW-0812">Transmembrane</keyword>
<keyword evidence="1" id="KW-0472">Membrane</keyword>
<evidence type="ECO:0000256" key="1">
    <source>
        <dbReference type="SAM" id="Phobius"/>
    </source>
</evidence>
<keyword evidence="3" id="KW-1185">Reference proteome</keyword>
<dbReference type="EMBL" id="BIXY01000086">
    <property type="protein sequence ID" value="GCF10894.1"/>
    <property type="molecule type" value="Genomic_DNA"/>
</dbReference>
<dbReference type="AlphaFoldDB" id="A0A5A5TIX6"/>
<feature type="transmembrane region" description="Helical" evidence="1">
    <location>
        <begin position="9"/>
        <end position="26"/>
    </location>
</feature>
<proteinExistence type="predicted"/>
<sequence>MTKSLRQKVYLFIVVLFAGMAIYSFMHPGFPGFVLGLAYTVGDLFFIGLFVGGSR</sequence>
<reference evidence="2 3" key="1">
    <citation type="submission" date="2019-01" db="EMBL/GenBank/DDBJ databases">
        <title>Draft genome sequence of Dictyobacter sp. Uno17.</title>
        <authorList>
            <person name="Wang C.M."/>
            <person name="Zheng Y."/>
            <person name="Sakai Y."/>
            <person name="Abe K."/>
            <person name="Yokota A."/>
            <person name="Yabe S."/>
        </authorList>
    </citation>
    <scope>NUCLEOTIDE SEQUENCE [LARGE SCALE GENOMIC DNA]</scope>
    <source>
        <strain evidence="2 3">Uno17</strain>
    </source>
</reference>
<keyword evidence="1" id="KW-1133">Transmembrane helix</keyword>
<comment type="caution">
    <text evidence="2">The sequence shown here is derived from an EMBL/GenBank/DDBJ whole genome shotgun (WGS) entry which is preliminary data.</text>
</comment>
<evidence type="ECO:0000313" key="2">
    <source>
        <dbReference type="EMBL" id="GCF10894.1"/>
    </source>
</evidence>
<protein>
    <submittedName>
        <fullName evidence="2">Uncharacterized protein</fullName>
    </submittedName>
</protein>
<accession>A0A5A5TIX6</accession>
<evidence type="ECO:0000313" key="3">
    <source>
        <dbReference type="Proteomes" id="UP000322530"/>
    </source>
</evidence>
<name>A0A5A5TIX6_9CHLR</name>
<organism evidence="2 3">
    <name type="scientific">Dictyobacter arantiisoli</name>
    <dbReference type="NCBI Taxonomy" id="2014874"/>
    <lineage>
        <taxon>Bacteria</taxon>
        <taxon>Bacillati</taxon>
        <taxon>Chloroflexota</taxon>
        <taxon>Ktedonobacteria</taxon>
        <taxon>Ktedonobacterales</taxon>
        <taxon>Dictyobacteraceae</taxon>
        <taxon>Dictyobacter</taxon>
    </lineage>
</organism>
<dbReference type="RefSeq" id="WP_172632348.1">
    <property type="nucleotide sequence ID" value="NZ_BIXY01000086.1"/>
</dbReference>
<feature type="transmembrane region" description="Helical" evidence="1">
    <location>
        <begin position="32"/>
        <end position="52"/>
    </location>
</feature>
<dbReference type="Proteomes" id="UP000322530">
    <property type="component" value="Unassembled WGS sequence"/>
</dbReference>
<gene>
    <name evidence="2" type="ORF">KDI_44580</name>
</gene>